<organism evidence="1 2">
    <name type="scientific">Porites evermanni</name>
    <dbReference type="NCBI Taxonomy" id="104178"/>
    <lineage>
        <taxon>Eukaryota</taxon>
        <taxon>Metazoa</taxon>
        <taxon>Cnidaria</taxon>
        <taxon>Anthozoa</taxon>
        <taxon>Hexacorallia</taxon>
        <taxon>Scleractinia</taxon>
        <taxon>Fungiina</taxon>
        <taxon>Poritidae</taxon>
        <taxon>Porites</taxon>
    </lineage>
</organism>
<evidence type="ECO:0000313" key="2">
    <source>
        <dbReference type="Proteomes" id="UP001159427"/>
    </source>
</evidence>
<accession>A0ABN8MJT4</accession>
<keyword evidence="2" id="KW-1185">Reference proteome</keyword>
<proteinExistence type="predicted"/>
<dbReference type="Proteomes" id="UP001159427">
    <property type="component" value="Unassembled WGS sequence"/>
</dbReference>
<dbReference type="EMBL" id="CALNXI010000593">
    <property type="protein sequence ID" value="CAH3029812.1"/>
    <property type="molecule type" value="Genomic_DNA"/>
</dbReference>
<protein>
    <submittedName>
        <fullName evidence="1">Uncharacterized protein</fullName>
    </submittedName>
</protein>
<sequence length="169" mass="18592">MRTTFGEMVLEVANDRRNVNDINTVVNTAPRKAGSHVSVTSPQAEPPPQALRFRMAEASAKRVTAPYCLLPAFLCANIFIKRETSGTPEHPRRACSQERSQATGLLQYGFFRCHATLLSTPPLWGGALRDDTKEGCVADYGFSRPDVASGWGSLFQAARYSSGELRTRK</sequence>
<comment type="caution">
    <text evidence="1">The sequence shown here is derived from an EMBL/GenBank/DDBJ whole genome shotgun (WGS) entry which is preliminary data.</text>
</comment>
<evidence type="ECO:0000313" key="1">
    <source>
        <dbReference type="EMBL" id="CAH3029812.1"/>
    </source>
</evidence>
<reference evidence="1 2" key="1">
    <citation type="submission" date="2022-05" db="EMBL/GenBank/DDBJ databases">
        <authorList>
            <consortium name="Genoscope - CEA"/>
            <person name="William W."/>
        </authorList>
    </citation>
    <scope>NUCLEOTIDE SEQUENCE [LARGE SCALE GENOMIC DNA]</scope>
</reference>
<name>A0ABN8MJT4_9CNID</name>
<gene>
    <name evidence="1" type="ORF">PEVE_00036798</name>
</gene>